<dbReference type="AlphaFoldDB" id="A0A917JFA7"/>
<reference evidence="1" key="1">
    <citation type="journal article" date="2014" name="Int. J. Syst. Evol. Microbiol.">
        <title>Complete genome sequence of Corynebacterium casei LMG S-19264T (=DSM 44701T), isolated from a smear-ripened cheese.</title>
        <authorList>
            <consortium name="US DOE Joint Genome Institute (JGI-PGF)"/>
            <person name="Walter F."/>
            <person name="Albersmeier A."/>
            <person name="Kalinowski J."/>
            <person name="Ruckert C."/>
        </authorList>
    </citation>
    <scope>NUCLEOTIDE SEQUENCE</scope>
    <source>
        <strain evidence="1">CCM 8711</strain>
    </source>
</reference>
<evidence type="ECO:0000313" key="1">
    <source>
        <dbReference type="EMBL" id="GGI52694.1"/>
    </source>
</evidence>
<reference evidence="1" key="2">
    <citation type="submission" date="2020-09" db="EMBL/GenBank/DDBJ databases">
        <authorList>
            <person name="Sun Q."/>
            <person name="Sedlacek I."/>
        </authorList>
    </citation>
    <scope>NUCLEOTIDE SEQUENCE</scope>
    <source>
        <strain evidence="1">CCM 8711</strain>
    </source>
</reference>
<protein>
    <submittedName>
        <fullName evidence="1">Uncharacterized protein</fullName>
    </submittedName>
</protein>
<gene>
    <name evidence="1" type="ORF">GCM10011425_39060</name>
</gene>
<accession>A0A917JFA7</accession>
<proteinExistence type="predicted"/>
<organism evidence="1 2">
    <name type="scientific">Mucilaginibacter galii</name>
    <dbReference type="NCBI Taxonomy" id="2005073"/>
    <lineage>
        <taxon>Bacteria</taxon>
        <taxon>Pseudomonadati</taxon>
        <taxon>Bacteroidota</taxon>
        <taxon>Sphingobacteriia</taxon>
        <taxon>Sphingobacteriales</taxon>
        <taxon>Sphingobacteriaceae</taxon>
        <taxon>Mucilaginibacter</taxon>
    </lineage>
</organism>
<keyword evidence="2" id="KW-1185">Reference proteome</keyword>
<dbReference type="InterPro" id="IPR010287">
    <property type="entry name" value="DUF892_YciF-like"/>
</dbReference>
<comment type="caution">
    <text evidence="1">The sequence shown here is derived from an EMBL/GenBank/DDBJ whole genome shotgun (WGS) entry which is preliminary data.</text>
</comment>
<dbReference type="SUPFAM" id="SSF47240">
    <property type="entry name" value="Ferritin-like"/>
    <property type="match status" value="1"/>
</dbReference>
<sequence>MSIIENKFLDIDALRAVFVQQLTILYNAKISLTGCLPELVEQATFGNLKAALTEDLEDTKRQMTSLQAIFNLMQESWLTDKCLGTNAVISEAFNQVSFNQNEHFQSDMSILVYMSAIENMQVGASKILNLMA</sequence>
<dbReference type="RefSeq" id="WP_188418806.1">
    <property type="nucleotide sequence ID" value="NZ_BMDO01000016.1"/>
</dbReference>
<dbReference type="InterPro" id="IPR009078">
    <property type="entry name" value="Ferritin-like_SF"/>
</dbReference>
<evidence type="ECO:0000313" key="2">
    <source>
        <dbReference type="Proteomes" id="UP000662074"/>
    </source>
</evidence>
<dbReference type="Proteomes" id="UP000662074">
    <property type="component" value="Unassembled WGS sequence"/>
</dbReference>
<dbReference type="EMBL" id="BMDO01000016">
    <property type="protein sequence ID" value="GGI52694.1"/>
    <property type="molecule type" value="Genomic_DNA"/>
</dbReference>
<dbReference type="Pfam" id="PF05974">
    <property type="entry name" value="DUF892"/>
    <property type="match status" value="1"/>
</dbReference>
<dbReference type="Gene3D" id="1.20.1260.10">
    <property type="match status" value="1"/>
</dbReference>
<name>A0A917JFA7_9SPHI</name>
<dbReference type="InterPro" id="IPR012347">
    <property type="entry name" value="Ferritin-like"/>
</dbReference>